<dbReference type="OrthoDB" id="9762913at2"/>
<gene>
    <name evidence="6" type="ORF">SAMN05192532_103403</name>
</gene>
<evidence type="ECO:0000256" key="2">
    <source>
        <dbReference type="ARBA" id="ARBA00023002"/>
    </source>
</evidence>
<dbReference type="Gene3D" id="3.40.605.10">
    <property type="entry name" value="Aldehyde Dehydrogenase, Chain A, domain 1"/>
    <property type="match status" value="1"/>
</dbReference>
<dbReference type="Proteomes" id="UP000199516">
    <property type="component" value="Unassembled WGS sequence"/>
</dbReference>
<dbReference type="Pfam" id="PF00171">
    <property type="entry name" value="Aldedh"/>
    <property type="match status" value="1"/>
</dbReference>
<dbReference type="InterPro" id="IPR015590">
    <property type="entry name" value="Aldehyde_DH_dom"/>
</dbReference>
<comment type="similarity">
    <text evidence="1 4">Belongs to the aldehyde dehydrogenase family.</text>
</comment>
<evidence type="ECO:0000256" key="3">
    <source>
        <dbReference type="PROSITE-ProRule" id="PRU10007"/>
    </source>
</evidence>
<evidence type="ECO:0000256" key="4">
    <source>
        <dbReference type="RuleBase" id="RU003345"/>
    </source>
</evidence>
<organism evidence="6 7">
    <name type="scientific">Alteribacillus iranensis</name>
    <dbReference type="NCBI Taxonomy" id="930128"/>
    <lineage>
        <taxon>Bacteria</taxon>
        <taxon>Bacillati</taxon>
        <taxon>Bacillota</taxon>
        <taxon>Bacilli</taxon>
        <taxon>Bacillales</taxon>
        <taxon>Bacillaceae</taxon>
        <taxon>Alteribacillus</taxon>
    </lineage>
</organism>
<dbReference type="InterPro" id="IPR016161">
    <property type="entry name" value="Ald_DH/histidinol_DH"/>
</dbReference>
<evidence type="ECO:0000259" key="5">
    <source>
        <dbReference type="Pfam" id="PF00171"/>
    </source>
</evidence>
<dbReference type="EMBL" id="FONT01000003">
    <property type="protein sequence ID" value="SFE75394.1"/>
    <property type="molecule type" value="Genomic_DNA"/>
</dbReference>
<keyword evidence="7" id="KW-1185">Reference proteome</keyword>
<evidence type="ECO:0000313" key="6">
    <source>
        <dbReference type="EMBL" id="SFE75394.1"/>
    </source>
</evidence>
<dbReference type="InterPro" id="IPR044086">
    <property type="entry name" value="LUC3-like"/>
</dbReference>
<dbReference type="InterPro" id="IPR016163">
    <property type="entry name" value="Ald_DH_C"/>
</dbReference>
<proteinExistence type="inferred from homology"/>
<accession>A0A1I2D4H5</accession>
<keyword evidence="2 4" id="KW-0560">Oxidoreductase</keyword>
<dbReference type="STRING" id="930128.SAMN05192532_103403"/>
<dbReference type="CDD" id="cd07106">
    <property type="entry name" value="ALDH_AldA-AAD23400"/>
    <property type="match status" value="1"/>
</dbReference>
<dbReference type="RefSeq" id="WP_091660879.1">
    <property type="nucleotide sequence ID" value="NZ_FONT01000003.1"/>
</dbReference>
<reference evidence="6 7" key="1">
    <citation type="submission" date="2016-10" db="EMBL/GenBank/DDBJ databases">
        <authorList>
            <person name="de Groot N.N."/>
        </authorList>
    </citation>
    <scope>NUCLEOTIDE SEQUENCE [LARGE SCALE GENOMIC DNA]</scope>
    <source>
        <strain evidence="6 7">DSM 23995</strain>
    </source>
</reference>
<dbReference type="GO" id="GO:0016620">
    <property type="term" value="F:oxidoreductase activity, acting on the aldehyde or oxo group of donors, NAD or NADP as acceptor"/>
    <property type="evidence" value="ECO:0007669"/>
    <property type="project" value="InterPro"/>
</dbReference>
<dbReference type="Gene3D" id="3.40.309.10">
    <property type="entry name" value="Aldehyde Dehydrogenase, Chain A, domain 2"/>
    <property type="match status" value="1"/>
</dbReference>
<dbReference type="FunFam" id="3.40.605.10:FF:000007">
    <property type="entry name" value="NAD/NADP-dependent betaine aldehyde dehydrogenase"/>
    <property type="match status" value="1"/>
</dbReference>
<dbReference type="AlphaFoldDB" id="A0A1I2D4H5"/>
<dbReference type="SUPFAM" id="SSF53720">
    <property type="entry name" value="ALDH-like"/>
    <property type="match status" value="1"/>
</dbReference>
<dbReference type="PROSITE" id="PS00687">
    <property type="entry name" value="ALDEHYDE_DEHYDR_GLU"/>
    <property type="match status" value="1"/>
</dbReference>
<dbReference type="InterPro" id="IPR016162">
    <property type="entry name" value="Ald_DH_N"/>
</dbReference>
<feature type="active site" evidence="3">
    <location>
        <position position="248"/>
    </location>
</feature>
<dbReference type="InterPro" id="IPR029510">
    <property type="entry name" value="Ald_DH_CS_GLU"/>
</dbReference>
<protein>
    <submittedName>
        <fullName evidence="6">Acyl-CoA reductase</fullName>
    </submittedName>
</protein>
<name>A0A1I2D4H5_9BACI</name>
<sequence length="492" mass="54054">MQENQVVIDAIINGDKVKAAEQSPRENPTRPDEIVGYAPVNTREETVQAIDAAYDAFPDYKKMPVDERIERMRKAVQTIKDRTKEISELISREHGKPLYDSEGEIGVSIAWMEFACENAKEVLKNEKKEHESGKTIITRDPIGVVSAITPWNYPLSLSTIKIAPALLAGNTMVLKPSPLAPLAVSKVLEMIADEFPKGVLNLVHGDSDVGVELTSNPKVAKIAFTGGTGTAKHIMKAAADTIKKMTLELGGNDASIVLDDFDVNDEKAMRRLVISNYLTAGQICMIAKRIYVHRSIYDQFVEKYIEAANKWIRVGDPFNKDVTIGPVNNKKQVDYVQSLVDDAKGKGAKVIKLGEVLDEDVFDEGYFMQPTVVLGANYDDPIVSEEQFGPTVPILPFDDDEHAIELANDSIYGLTSSVWGEEKHATDVAHHIQAGTTMINTAAVQGLDVRFPFGGVKQSGVGREYGTEGLLAYTDTHVINIPKNGDLPYIPE</sequence>
<dbReference type="PANTHER" id="PTHR11699">
    <property type="entry name" value="ALDEHYDE DEHYDROGENASE-RELATED"/>
    <property type="match status" value="1"/>
</dbReference>
<feature type="domain" description="Aldehyde dehydrogenase" evidence="5">
    <location>
        <begin position="21"/>
        <end position="478"/>
    </location>
</feature>
<evidence type="ECO:0000313" key="7">
    <source>
        <dbReference type="Proteomes" id="UP000199516"/>
    </source>
</evidence>
<evidence type="ECO:0000256" key="1">
    <source>
        <dbReference type="ARBA" id="ARBA00009986"/>
    </source>
</evidence>